<dbReference type="Proteomes" id="UP000282184">
    <property type="component" value="Unassembled WGS sequence"/>
</dbReference>
<accession>A0A431U430</accession>
<proteinExistence type="predicted"/>
<organism evidence="2 3">
    <name type="scientific">Hymenobacter gummosus</name>
    <dbReference type="NCBI Taxonomy" id="1776032"/>
    <lineage>
        <taxon>Bacteria</taxon>
        <taxon>Pseudomonadati</taxon>
        <taxon>Bacteroidota</taxon>
        <taxon>Cytophagia</taxon>
        <taxon>Cytophagales</taxon>
        <taxon>Hymenobacteraceae</taxon>
        <taxon>Hymenobacter</taxon>
    </lineage>
</organism>
<protein>
    <recommendedName>
        <fullName evidence="4">TonB-dependent receptor plug domain-containing protein</fullName>
    </recommendedName>
</protein>
<dbReference type="RefSeq" id="WP_126693304.1">
    <property type="nucleotide sequence ID" value="NZ_RXOF01000005.1"/>
</dbReference>
<evidence type="ECO:0008006" key="4">
    <source>
        <dbReference type="Google" id="ProtNLM"/>
    </source>
</evidence>
<gene>
    <name evidence="2" type="ORF">EJV47_11545</name>
</gene>
<evidence type="ECO:0000313" key="2">
    <source>
        <dbReference type="EMBL" id="RTQ50254.1"/>
    </source>
</evidence>
<dbReference type="AlphaFoldDB" id="A0A431U430"/>
<comment type="caution">
    <text evidence="2">The sequence shown here is derived from an EMBL/GenBank/DDBJ whole genome shotgun (WGS) entry which is preliminary data.</text>
</comment>
<evidence type="ECO:0000256" key="1">
    <source>
        <dbReference type="SAM" id="SignalP"/>
    </source>
</evidence>
<evidence type="ECO:0000313" key="3">
    <source>
        <dbReference type="Proteomes" id="UP000282184"/>
    </source>
</evidence>
<keyword evidence="1" id="KW-0732">Signal</keyword>
<feature type="chain" id="PRO_5019162627" description="TonB-dependent receptor plug domain-containing protein" evidence="1">
    <location>
        <begin position="23"/>
        <end position="179"/>
    </location>
</feature>
<feature type="signal peptide" evidence="1">
    <location>
        <begin position="1"/>
        <end position="22"/>
    </location>
</feature>
<dbReference type="EMBL" id="RXOF01000005">
    <property type="protein sequence ID" value="RTQ50254.1"/>
    <property type="molecule type" value="Genomic_DNA"/>
</dbReference>
<keyword evidence="3" id="KW-1185">Reference proteome</keyword>
<sequence>MKKALLLLGIGGLLLPASAAQAQTCPPRRTSNAAASTTEPAQALPKLVPAAQALIVLDGFVLPASTMLDQLNTPQIVEVSVLKDGLPTSCRPPQDVVIITSRIPWAVQGPQPRIYATQKAAMRSIRGQAIGGIQLLTVAESARYGAAPGTQLVLLTLKEQPQPRKRLPERQPLVPVGLQ</sequence>
<reference evidence="2 3" key="1">
    <citation type="submission" date="2018-12" db="EMBL/GenBank/DDBJ databases">
        <title>Hymenobacter gummosus sp. nov., isolated from a spring.</title>
        <authorList>
            <person name="Nie L."/>
        </authorList>
    </citation>
    <scope>NUCLEOTIDE SEQUENCE [LARGE SCALE GENOMIC DNA]</scope>
    <source>
        <strain evidence="2 3">KCTC 52166</strain>
    </source>
</reference>
<name>A0A431U430_9BACT</name>